<proteinExistence type="predicted"/>
<feature type="region of interest" description="Disordered" evidence="2">
    <location>
        <begin position="70"/>
        <end position="101"/>
    </location>
</feature>
<feature type="compositionally biased region" description="Polar residues" evidence="2">
    <location>
        <begin position="466"/>
        <end position="479"/>
    </location>
</feature>
<dbReference type="Pfam" id="PF16025">
    <property type="entry name" value="CaM_bind"/>
    <property type="match status" value="1"/>
</dbReference>
<feature type="region of interest" description="Disordered" evidence="2">
    <location>
        <begin position="457"/>
        <end position="501"/>
    </location>
</feature>
<dbReference type="InterPro" id="IPR033207">
    <property type="entry name" value="CCP110"/>
</dbReference>
<protein>
    <recommendedName>
        <fullName evidence="5">Centriolar coiled-coil protein of 110 kDa</fullName>
    </recommendedName>
</protein>
<feature type="region of interest" description="Disordered" evidence="2">
    <location>
        <begin position="239"/>
        <end position="302"/>
    </location>
</feature>
<dbReference type="GO" id="GO:1903723">
    <property type="term" value="P:negative regulation of centriole elongation"/>
    <property type="evidence" value="ECO:0007669"/>
    <property type="project" value="TreeGrafter"/>
</dbReference>
<evidence type="ECO:0000313" key="3">
    <source>
        <dbReference type="EnsemblMetazoa" id="GMOY004826-PA"/>
    </source>
</evidence>
<evidence type="ECO:0000256" key="1">
    <source>
        <dbReference type="SAM" id="Coils"/>
    </source>
</evidence>
<feature type="compositionally biased region" description="Low complexity" evidence="2">
    <location>
        <begin position="480"/>
        <end position="491"/>
    </location>
</feature>
<dbReference type="GO" id="GO:0007099">
    <property type="term" value="P:centriole replication"/>
    <property type="evidence" value="ECO:0007669"/>
    <property type="project" value="InterPro"/>
</dbReference>
<feature type="compositionally biased region" description="Low complexity" evidence="2">
    <location>
        <begin position="323"/>
        <end position="342"/>
    </location>
</feature>
<reference evidence="3" key="1">
    <citation type="submission" date="2020-05" db="UniProtKB">
        <authorList>
            <consortium name="EnsemblMetazoa"/>
        </authorList>
    </citation>
    <scope>IDENTIFICATION</scope>
    <source>
        <strain evidence="3">Yale</strain>
    </source>
</reference>
<name>A0A1B0FLW2_GLOMM</name>
<sequence length="931" mass="103485">MEALLKKLEENQQMTEAGNGEPPKPSPAKYVSMFRIDGKPILPPLMTSEKRKQMHKYKEKAIRVEQELMERRMQKSKNNDGIDDKVSETSRSSANNCSGSVSQRSQDFCEVKSKETEESLALLQNLMEGQDENEIKEIKGGLEDNYHFVNKKANTDDCKLKKLQKSETLVYDNNASDVVVANAQKRTLGECKRQLLELERKANINYLQPKKPKFLLLPNKNKSLNSSIPTICVNPPTPVVDVESANQPGIDRESTDSLTISETPPKSTAYPDDSDESLSSLLVNSGSQSTHSSPRNKDDLDDFKKSSISAKIQKFEAISGQNSTPTSSLSTTTTTTTPNSSPEKNNSYAEPITACMSRSATSPSLKLLTGNRLPGSPRIGLQMETEVTQQIPLVRSTSFTLEGPSKVLIDHMRQQNQTVDENNLPSSKMTTAAFTSNKSYYSRATSDTVESKAKKVHKVEPKASRSKVQLKNSSSKLIASSTSPYNTSTSSHNYCPNVNKNKRSPYEPVQLTKNCSTSFPSSHKFSMHSRKTMPPTIAARNPIKSRNSATAIQAAFQQNYDNNQKQKPQISNNQEFLSNMDMEQKEKFLKLLAQQEEEKRKLERAFELQQKFLLEQLTKEMADTHMHLPVSSSSVPSSLINHPESAQLNISGYSLNFSQSQSGYSKNSLQSTLSSPTLSVNSSFVSISGIPPPSNTTLPAYNTSNLSPTPIVATIPLNSLVNNKTVPYSRKSGCSIAPIANAMNNTVKNLTPRRRLFAQDSNTITTPSQTNPLVSIASLRKPESFNTVENNIGAHTRERRTNSVLADYYCNDKLIDKAATKINACARGFLVRRLFRTEQIQRIVRIIRDTLTFVINLHFETCENPEEANAPENIKLKARLLQQITSAGHSLHSVFFELSTKQRLNIIAQDRKRIKSKLAALSKRGTSRIAG</sequence>
<evidence type="ECO:0000313" key="4">
    <source>
        <dbReference type="Proteomes" id="UP000092444"/>
    </source>
</evidence>
<dbReference type="STRING" id="37546.A0A1B0FLW2"/>
<feature type="region of interest" description="Disordered" evidence="2">
    <location>
        <begin position="1"/>
        <end position="29"/>
    </location>
</feature>
<dbReference type="PANTHER" id="PTHR13594:SF1">
    <property type="entry name" value="CENTRIOLAR COILED-COIL PROTEIN OF 110 KDA"/>
    <property type="match status" value="1"/>
</dbReference>
<dbReference type="VEuPathDB" id="VectorBase:GMOY004826"/>
<dbReference type="PROSITE" id="PS50096">
    <property type="entry name" value="IQ"/>
    <property type="match status" value="1"/>
</dbReference>
<feature type="region of interest" description="Disordered" evidence="2">
    <location>
        <begin position="314"/>
        <end position="348"/>
    </location>
</feature>
<feature type="compositionally biased region" description="Basic and acidic residues" evidence="2">
    <location>
        <begin position="70"/>
        <end position="88"/>
    </location>
</feature>
<feature type="coiled-coil region" evidence="1">
    <location>
        <begin position="579"/>
        <end position="612"/>
    </location>
</feature>
<feature type="compositionally biased region" description="Polar residues" evidence="2">
    <location>
        <begin position="89"/>
        <end position="101"/>
    </location>
</feature>
<dbReference type="GO" id="GO:0032053">
    <property type="term" value="P:ciliary basal body organization"/>
    <property type="evidence" value="ECO:0007669"/>
    <property type="project" value="TreeGrafter"/>
</dbReference>
<dbReference type="GO" id="GO:0005814">
    <property type="term" value="C:centriole"/>
    <property type="evidence" value="ECO:0007669"/>
    <property type="project" value="InterPro"/>
</dbReference>
<organism evidence="3 4">
    <name type="scientific">Glossina morsitans morsitans</name>
    <name type="common">Savannah tsetse fly</name>
    <dbReference type="NCBI Taxonomy" id="37546"/>
    <lineage>
        <taxon>Eukaryota</taxon>
        <taxon>Metazoa</taxon>
        <taxon>Ecdysozoa</taxon>
        <taxon>Arthropoda</taxon>
        <taxon>Hexapoda</taxon>
        <taxon>Insecta</taxon>
        <taxon>Pterygota</taxon>
        <taxon>Neoptera</taxon>
        <taxon>Endopterygota</taxon>
        <taxon>Diptera</taxon>
        <taxon>Brachycera</taxon>
        <taxon>Muscomorpha</taxon>
        <taxon>Hippoboscoidea</taxon>
        <taxon>Glossinidae</taxon>
        <taxon>Glossina</taxon>
    </lineage>
</organism>
<dbReference type="EMBL" id="CCAG010003638">
    <property type="status" value="NOT_ANNOTATED_CDS"/>
    <property type="molecule type" value="Genomic_DNA"/>
</dbReference>
<keyword evidence="4" id="KW-1185">Reference proteome</keyword>
<feature type="compositionally biased region" description="Polar residues" evidence="2">
    <location>
        <begin position="283"/>
        <end position="293"/>
    </location>
</feature>
<dbReference type="EnsemblMetazoa" id="GMOY004826-RA">
    <property type="protein sequence ID" value="GMOY004826-PA"/>
    <property type="gene ID" value="GMOY004826"/>
</dbReference>
<keyword evidence="1" id="KW-0175">Coiled coil</keyword>
<accession>A0A1B0FLW2</accession>
<evidence type="ECO:0000256" key="2">
    <source>
        <dbReference type="SAM" id="MobiDB-lite"/>
    </source>
</evidence>
<evidence type="ECO:0008006" key="5">
    <source>
        <dbReference type="Google" id="ProtNLM"/>
    </source>
</evidence>
<dbReference type="Proteomes" id="UP000092444">
    <property type="component" value="Unassembled WGS sequence"/>
</dbReference>
<dbReference type="GO" id="GO:0032465">
    <property type="term" value="P:regulation of cytokinesis"/>
    <property type="evidence" value="ECO:0007669"/>
    <property type="project" value="InterPro"/>
</dbReference>
<dbReference type="PANTHER" id="PTHR13594">
    <property type="entry name" value="CENTRIOLAR COILED-COIL PROTEIN OF 110 KDA"/>
    <property type="match status" value="1"/>
</dbReference>
<feature type="compositionally biased region" description="Polar residues" evidence="2">
    <location>
        <begin position="256"/>
        <end position="266"/>
    </location>
</feature>
<feature type="compositionally biased region" description="Basic and acidic residues" evidence="2">
    <location>
        <begin position="1"/>
        <end position="10"/>
    </location>
</feature>
<dbReference type="AlphaFoldDB" id="A0A1B0FLW2"/>